<dbReference type="InterPro" id="IPR011050">
    <property type="entry name" value="Pectin_lyase_fold/virulence"/>
</dbReference>
<dbReference type="PRINTS" id="PR00819">
    <property type="entry name" value="CBXCFQXSUPER"/>
</dbReference>
<dbReference type="Gene3D" id="1.10.8.60">
    <property type="match status" value="1"/>
</dbReference>
<comment type="caution">
    <text evidence="6">The sequence shown here is derived from an EMBL/GenBank/DDBJ whole genome shotgun (WGS) entry which is preliminary data.</text>
</comment>
<evidence type="ECO:0000256" key="4">
    <source>
        <dbReference type="SAM" id="MobiDB-lite"/>
    </source>
</evidence>
<dbReference type="OrthoDB" id="9806903at2"/>
<dbReference type="InterPro" id="IPR000641">
    <property type="entry name" value="CbxX/CfxQ"/>
</dbReference>
<protein>
    <submittedName>
        <fullName evidence="6">AAA family ATPase</fullName>
    </submittedName>
</protein>
<feature type="domain" description="AAA+ ATPase" evidence="5">
    <location>
        <begin position="685"/>
        <end position="824"/>
    </location>
</feature>
<dbReference type="InterPro" id="IPR012334">
    <property type="entry name" value="Pectin_lyas_fold"/>
</dbReference>
<dbReference type="EMBL" id="QVFU01000032">
    <property type="protein sequence ID" value="RFS44329.1"/>
    <property type="molecule type" value="Genomic_DNA"/>
</dbReference>
<feature type="compositionally biased region" description="Low complexity" evidence="4">
    <location>
        <begin position="617"/>
        <end position="635"/>
    </location>
</feature>
<dbReference type="InterPro" id="IPR041627">
    <property type="entry name" value="AAA_lid_6"/>
</dbReference>
<keyword evidence="2" id="KW-0547">Nucleotide-binding</keyword>
<sequence length="913" mass="94317">MTGQPAVSTPTSAPSGRIERVSTRPWSRHRTISSAIRAARDGGVVSVVAGVYRESLTVDKSVTLVAENDGGAVELVAPHGPALAVRSGSATIRGFVLSGSGAVVVAATGRIALESTTVTGGAVQVSGDASATLRDCAILRTGAAPGLIVADQATVEGTSVEVTETGGAAVEAAGSAQVTLVDSRMGSVGGGALVAENATLTLTRCEIGPSGGVGVEVSGGGQARLTDCQLHDLAAEGIRISGSATFGPDWWPPLRPEHAGTPGAGETGETGGVLVRRCTISRAASAGVLLAGYGHLHLDESTVDAARGPGVLAGGDSRLSMAGSRINQAGQTALAVRERAEVRLTDGAFADSAANGLYAADDGRILMHGCEVRRSEYSAVHLTGTASAALVECTIADTPEFGVRASDRALLRVEGGTITGAGLGGVQIDGGADAELRGLTVSDSRAGVRVDTPHRPLLTDCEVRDVEQTGIEVAPHAALLARHCRIASCGAAGVLVDAYATPTLEECEITDIGGSGLVLWEGAAPTIRSLTVRECRKNGVYVGDGAHGTLTDCDISRTDYPAVHVGVDADPALLRCHVHDAGADVDQTDQGRATFEECWSTDVAEATLPTEPVAARAVPAAAGPRRPAAPTRAGASSKVPELADLLAQLDDLVGMARVKRDVGTMVKLVQTVKRRREAGLAPPPMSRHLVFAGNPGTGKTTVARLYGQLLAALGMLERGHLIEVDRGTLVGEYVGHTAPKTQAAFRKALGGVLFIDEAYALVPTGGGTDFGQEAISTLVKLMEDHRDEVVVIVAGYPDEMRQFVAANPGLSSRFSRTLSFEDYSSVELVQIVEKQASRHQYHVAEGGRAALLSYFDGVLRGEGFGNGRFARKVFQMMTERHAARIAEMDAPSTAELSTLEADDLHVDDLEVAG</sequence>
<dbReference type="Pfam" id="PF00004">
    <property type="entry name" value="AAA"/>
    <property type="match status" value="1"/>
</dbReference>
<gene>
    <name evidence="6" type="ORF">D0Q02_22930</name>
</gene>
<reference evidence="6 7" key="1">
    <citation type="submission" date="2018-08" db="EMBL/GenBank/DDBJ databases">
        <title>Verrucosispora craniellae sp. nov., isolated from a marine sponge in the South China Sea.</title>
        <authorList>
            <person name="Li L."/>
            <person name="Lin H.W."/>
        </authorList>
    </citation>
    <scope>NUCLEOTIDE SEQUENCE [LARGE SCALE GENOMIC DNA]</scope>
    <source>
        <strain evidence="6 7">LHW63014</strain>
    </source>
</reference>
<dbReference type="InterPro" id="IPR006626">
    <property type="entry name" value="PbH1"/>
</dbReference>
<keyword evidence="7" id="KW-1185">Reference proteome</keyword>
<dbReference type="SUPFAM" id="SSF52540">
    <property type="entry name" value="P-loop containing nucleoside triphosphate hydrolases"/>
    <property type="match status" value="1"/>
</dbReference>
<proteinExistence type="inferred from homology"/>
<organism evidence="6 7">
    <name type="scientific">Micromonospora craniellae</name>
    <dbReference type="NCBI Taxonomy" id="2294034"/>
    <lineage>
        <taxon>Bacteria</taxon>
        <taxon>Bacillati</taxon>
        <taxon>Actinomycetota</taxon>
        <taxon>Actinomycetes</taxon>
        <taxon>Micromonosporales</taxon>
        <taxon>Micromonosporaceae</taxon>
        <taxon>Micromonospora</taxon>
    </lineage>
</organism>
<evidence type="ECO:0000256" key="3">
    <source>
        <dbReference type="ARBA" id="ARBA00022840"/>
    </source>
</evidence>
<comment type="similarity">
    <text evidence="1">Belongs to the CbxX/CfxQ family.</text>
</comment>
<dbReference type="InterPro" id="IPR003959">
    <property type="entry name" value="ATPase_AAA_core"/>
</dbReference>
<evidence type="ECO:0000259" key="5">
    <source>
        <dbReference type="SMART" id="SM00382"/>
    </source>
</evidence>
<evidence type="ECO:0000256" key="1">
    <source>
        <dbReference type="ARBA" id="ARBA00010378"/>
    </source>
</evidence>
<accession>A0A372FV33</accession>
<dbReference type="Gene3D" id="2.160.20.10">
    <property type="entry name" value="Single-stranded right-handed beta-helix, Pectin lyase-like"/>
    <property type="match status" value="3"/>
</dbReference>
<dbReference type="GO" id="GO:0005524">
    <property type="term" value="F:ATP binding"/>
    <property type="evidence" value="ECO:0007669"/>
    <property type="project" value="UniProtKB-KW"/>
</dbReference>
<dbReference type="CDD" id="cd00009">
    <property type="entry name" value="AAA"/>
    <property type="match status" value="1"/>
</dbReference>
<dbReference type="InterPro" id="IPR039448">
    <property type="entry name" value="Beta_helix"/>
</dbReference>
<dbReference type="SMART" id="SM00710">
    <property type="entry name" value="PbH1"/>
    <property type="match status" value="12"/>
</dbReference>
<dbReference type="GO" id="GO:0016887">
    <property type="term" value="F:ATP hydrolysis activity"/>
    <property type="evidence" value="ECO:0007669"/>
    <property type="project" value="InterPro"/>
</dbReference>
<feature type="compositionally biased region" description="Polar residues" evidence="4">
    <location>
        <begin position="1"/>
        <end position="14"/>
    </location>
</feature>
<dbReference type="Proteomes" id="UP000262621">
    <property type="component" value="Unassembled WGS sequence"/>
</dbReference>
<feature type="region of interest" description="Disordered" evidence="4">
    <location>
        <begin position="1"/>
        <end position="24"/>
    </location>
</feature>
<keyword evidence="3" id="KW-0067">ATP-binding</keyword>
<evidence type="ECO:0000313" key="6">
    <source>
        <dbReference type="EMBL" id="RFS44329.1"/>
    </source>
</evidence>
<dbReference type="SMART" id="SM00382">
    <property type="entry name" value="AAA"/>
    <property type="match status" value="1"/>
</dbReference>
<dbReference type="InterPro" id="IPR050773">
    <property type="entry name" value="CbxX/CfxQ_RuBisCO_ESX"/>
</dbReference>
<dbReference type="SUPFAM" id="SSF51126">
    <property type="entry name" value="Pectin lyase-like"/>
    <property type="match status" value="3"/>
</dbReference>
<dbReference type="Pfam" id="PF13229">
    <property type="entry name" value="Beta_helix"/>
    <property type="match status" value="2"/>
</dbReference>
<dbReference type="AlphaFoldDB" id="A0A372FV33"/>
<name>A0A372FV33_9ACTN</name>
<dbReference type="RefSeq" id="WP_117230082.1">
    <property type="nucleotide sequence ID" value="NZ_CP061725.1"/>
</dbReference>
<dbReference type="Pfam" id="PF17866">
    <property type="entry name" value="AAA_lid_6"/>
    <property type="match status" value="1"/>
</dbReference>
<dbReference type="PANTHER" id="PTHR43392:SF2">
    <property type="entry name" value="AAA-TYPE ATPASE FAMILY PROTEIN _ ANKYRIN REPEAT FAMILY PROTEIN"/>
    <property type="match status" value="1"/>
</dbReference>
<dbReference type="InterPro" id="IPR027417">
    <property type="entry name" value="P-loop_NTPase"/>
</dbReference>
<evidence type="ECO:0000256" key="2">
    <source>
        <dbReference type="ARBA" id="ARBA00022741"/>
    </source>
</evidence>
<dbReference type="FunFam" id="3.40.50.300:FF:000216">
    <property type="entry name" value="Type VII secretion ATPase EccA"/>
    <property type="match status" value="1"/>
</dbReference>
<dbReference type="Gene3D" id="3.40.50.300">
    <property type="entry name" value="P-loop containing nucleotide triphosphate hydrolases"/>
    <property type="match status" value="1"/>
</dbReference>
<dbReference type="PANTHER" id="PTHR43392">
    <property type="entry name" value="AAA-TYPE ATPASE FAMILY PROTEIN / ANKYRIN REPEAT FAMILY PROTEIN"/>
    <property type="match status" value="1"/>
</dbReference>
<evidence type="ECO:0000313" key="7">
    <source>
        <dbReference type="Proteomes" id="UP000262621"/>
    </source>
</evidence>
<feature type="region of interest" description="Disordered" evidence="4">
    <location>
        <begin position="617"/>
        <end position="636"/>
    </location>
</feature>
<dbReference type="InterPro" id="IPR003593">
    <property type="entry name" value="AAA+_ATPase"/>
</dbReference>